<evidence type="ECO:0000313" key="1">
    <source>
        <dbReference type="EMBL" id="CAG8580682.1"/>
    </source>
</evidence>
<dbReference type="EMBL" id="CAJVPM010011379">
    <property type="protein sequence ID" value="CAG8580682.1"/>
    <property type="molecule type" value="Genomic_DNA"/>
</dbReference>
<keyword evidence="2" id="KW-1185">Reference proteome</keyword>
<sequence length="175" mass="20938">YDAKREIFYRKNIRTGKDIVVKRYLFDQFDIERYKTTVLTTLVSQFFANQFNNTKVASRKISFKNVYLLNYNNHLYFLESELNNFTKFNNNAKYYNYDEKYKTLEAFMHFTYNYSNNQLVICDLQGDIYNYDYELTDATINSINNFFGITDQGINGITKVLGSYKYNSFCLKLNL</sequence>
<dbReference type="Proteomes" id="UP000789860">
    <property type="component" value="Unassembled WGS sequence"/>
</dbReference>
<name>A0ACA9MBR0_9GLOM</name>
<accession>A0ACA9MBR0</accession>
<reference evidence="1" key="1">
    <citation type="submission" date="2021-06" db="EMBL/GenBank/DDBJ databases">
        <authorList>
            <person name="Kallberg Y."/>
            <person name="Tangrot J."/>
            <person name="Rosling A."/>
        </authorList>
    </citation>
    <scope>NUCLEOTIDE SEQUENCE</scope>
    <source>
        <strain evidence="1">AU212A</strain>
    </source>
</reference>
<protein>
    <submittedName>
        <fullName evidence="1">833_t:CDS:1</fullName>
    </submittedName>
</protein>
<evidence type="ECO:0000313" key="2">
    <source>
        <dbReference type="Proteomes" id="UP000789860"/>
    </source>
</evidence>
<comment type="caution">
    <text evidence="1">The sequence shown here is derived from an EMBL/GenBank/DDBJ whole genome shotgun (WGS) entry which is preliminary data.</text>
</comment>
<gene>
    <name evidence="1" type="ORF">SCALOS_LOCUS6194</name>
</gene>
<organism evidence="1 2">
    <name type="scientific">Scutellospora calospora</name>
    <dbReference type="NCBI Taxonomy" id="85575"/>
    <lineage>
        <taxon>Eukaryota</taxon>
        <taxon>Fungi</taxon>
        <taxon>Fungi incertae sedis</taxon>
        <taxon>Mucoromycota</taxon>
        <taxon>Glomeromycotina</taxon>
        <taxon>Glomeromycetes</taxon>
        <taxon>Diversisporales</taxon>
        <taxon>Gigasporaceae</taxon>
        <taxon>Scutellospora</taxon>
    </lineage>
</organism>
<proteinExistence type="predicted"/>
<feature type="non-terminal residue" evidence="1">
    <location>
        <position position="1"/>
    </location>
</feature>